<dbReference type="SUPFAM" id="SSF101960">
    <property type="entry name" value="Stabilizer of iron transporter SufD"/>
    <property type="match status" value="1"/>
</dbReference>
<dbReference type="HOGENOM" id="CLU_894122_0_0_2"/>
<dbReference type="InterPro" id="IPR055346">
    <property type="entry name" value="Fe-S_cluster_assembly_SufBD"/>
</dbReference>
<dbReference type="KEGG" id="mthr:MSTHT_1358"/>
<evidence type="ECO:0000313" key="3">
    <source>
        <dbReference type="Proteomes" id="UP000066529"/>
    </source>
</evidence>
<dbReference type="GeneID" id="41603297"/>
<proteinExistence type="predicted"/>
<dbReference type="Proteomes" id="UP000066529">
    <property type="component" value="Chromosome"/>
</dbReference>
<reference evidence="2 3" key="1">
    <citation type="submission" date="2014-07" db="EMBL/GenBank/DDBJ databases">
        <title>Methanogenic archaea and the global carbon cycle.</title>
        <authorList>
            <person name="Henriksen J.R."/>
            <person name="Luke J."/>
            <person name="Reinhart S."/>
            <person name="Benedict M.N."/>
            <person name="Youngblut N.D."/>
            <person name="Metcalf M.E."/>
            <person name="Whitaker R.J."/>
            <person name="Metcalf W.W."/>
        </authorList>
    </citation>
    <scope>NUCLEOTIDE SEQUENCE [LARGE SCALE GENOMIC DNA]</scope>
    <source>
        <strain evidence="3">ATCC 43570 / DSM 1825 / OCM 12 / VKM B-1830 / TM-1</strain>
    </source>
</reference>
<gene>
    <name evidence="2" type="ORF">MSTHT_1358</name>
</gene>
<name>A0A0E3KYV4_METTT</name>
<evidence type="ECO:0000259" key="1">
    <source>
        <dbReference type="Pfam" id="PF01458"/>
    </source>
</evidence>
<organism evidence="2 3">
    <name type="scientific">Methanosarcina thermophila (strain ATCC 43570 / DSM 1825 / OCM 12 / VKM B-1830 / TM-1)</name>
    <dbReference type="NCBI Taxonomy" id="523844"/>
    <lineage>
        <taxon>Archaea</taxon>
        <taxon>Methanobacteriati</taxon>
        <taxon>Methanobacteriota</taxon>
        <taxon>Stenosarchaea group</taxon>
        <taxon>Methanomicrobia</taxon>
        <taxon>Methanosarcinales</taxon>
        <taxon>Methanosarcinaceae</taxon>
        <taxon>Methanosarcina</taxon>
    </lineage>
</organism>
<dbReference type="GO" id="GO:0016226">
    <property type="term" value="P:iron-sulfur cluster assembly"/>
    <property type="evidence" value="ECO:0007669"/>
    <property type="project" value="InterPro"/>
</dbReference>
<dbReference type="EMBL" id="CP009501">
    <property type="protein sequence ID" value="AKB13116.1"/>
    <property type="molecule type" value="Genomic_DNA"/>
</dbReference>
<dbReference type="AlphaFoldDB" id="A0A0E3KYV4"/>
<feature type="domain" description="SUF system FeS cluster assembly SufBD core" evidence="1">
    <location>
        <begin position="100"/>
        <end position="317"/>
    </location>
</feature>
<evidence type="ECO:0000313" key="2">
    <source>
        <dbReference type="EMBL" id="AKB13116.1"/>
    </source>
</evidence>
<dbReference type="RefSeq" id="WP_048167187.1">
    <property type="nucleotide sequence ID" value="NZ_CP009501.1"/>
</dbReference>
<accession>A0A0E3KYV4</accession>
<sequence>MTQITVNTLSSEIKEMDAAYSAAGGNPAVLHKHELASLVISGNKVLNANGTEGIVLETNRTEHGVDVNMTIKKGYKIPLPVHLCFGLIPEDGLQEIKMNFVAEEDSAVELIAHCTFPNAVKVIHRMDAKMVIGKNASLKYTETHFHGPHGGAQVIPKAYVKIEEGGRYYNNFSLVSGRVGYLEFDYSVDAEKDAVCEMVTKVYGKKDDKIKILEKISLNGENARSVIKSRLAITDNAESEFRGITEGHAPGARGHVDCMEVIQGNAKAEAVPIVRVDNPLAKVTHEAAIGCVDKKEVETLMARGLEEEDAIDVIVKGMLA</sequence>
<dbReference type="InterPro" id="IPR037284">
    <property type="entry name" value="SUF_FeS_clus_asmbl_SufBD_sf"/>
</dbReference>
<dbReference type="Pfam" id="PF01458">
    <property type="entry name" value="SUFBD_core"/>
    <property type="match status" value="1"/>
</dbReference>
<dbReference type="OrthoDB" id="372168at2157"/>
<dbReference type="InterPro" id="IPR000825">
    <property type="entry name" value="SUF_FeS_clus_asmbl_SufBD_core"/>
</dbReference>
<dbReference type="STRING" id="523844.MSTHT_1358"/>
<dbReference type="PATRIC" id="fig|523844.20.peg.1708"/>
<dbReference type="PANTHER" id="PTHR30508">
    <property type="entry name" value="FES CLUSTER ASSEMBLY PROTEIN SUF"/>
    <property type="match status" value="1"/>
</dbReference>
<dbReference type="PANTHER" id="PTHR30508:SF6">
    <property type="entry name" value="UPF0051 PROTEIN MJ0034"/>
    <property type="match status" value="1"/>
</dbReference>
<protein>
    <submittedName>
        <fullName evidence="2">Iron-sulfur cluster assembly protein SufB</fullName>
    </submittedName>
</protein>